<organism evidence="1 2">
    <name type="scientific">Brucella tritici</name>
    <dbReference type="NCBI Taxonomy" id="94626"/>
    <lineage>
        <taxon>Bacteria</taxon>
        <taxon>Pseudomonadati</taxon>
        <taxon>Pseudomonadota</taxon>
        <taxon>Alphaproteobacteria</taxon>
        <taxon>Hyphomicrobiales</taxon>
        <taxon>Brucellaceae</taxon>
        <taxon>Brucella/Ochrobactrum group</taxon>
        <taxon>Brucella</taxon>
    </lineage>
</organism>
<sequence>MVLTAIFAQLNCTDLERSTEWFATIFDRNPDARPMQGLAEWHHGSGAGFQLYLNPVEAGHGTLTLIVRDVRVEHARLSFEGIRPGNVESADYTTILRLRDPDRNLVVLAQPNIK</sequence>
<evidence type="ECO:0000313" key="1">
    <source>
        <dbReference type="EMBL" id="KAB2686721.1"/>
    </source>
</evidence>
<dbReference type="SUPFAM" id="SSF54593">
    <property type="entry name" value="Glyoxalase/Bleomycin resistance protein/Dihydroxybiphenyl dioxygenase"/>
    <property type="match status" value="1"/>
</dbReference>
<proteinExistence type="predicted"/>
<dbReference type="Gene3D" id="3.10.180.10">
    <property type="entry name" value="2,3-Dihydroxybiphenyl 1,2-Dioxygenase, domain 1"/>
    <property type="match status" value="1"/>
</dbReference>
<dbReference type="RefSeq" id="WP_151651694.1">
    <property type="nucleotide sequence ID" value="NZ_JBOHIY010000042.1"/>
</dbReference>
<dbReference type="Proteomes" id="UP000481643">
    <property type="component" value="Unassembled WGS sequence"/>
</dbReference>
<reference evidence="1 2" key="1">
    <citation type="submission" date="2019-09" db="EMBL/GenBank/DDBJ databases">
        <title>Taxonomic organization of the family Brucellaceae based on a phylogenomic approach.</title>
        <authorList>
            <person name="Leclercq S."/>
            <person name="Cloeckaert A."/>
            <person name="Zygmunt M.S."/>
        </authorList>
    </citation>
    <scope>NUCLEOTIDE SEQUENCE [LARGE SCALE GENOMIC DNA]</scope>
    <source>
        <strain evidence="1 2">WS1830</strain>
    </source>
</reference>
<protein>
    <submittedName>
        <fullName evidence="1">VOC family protein</fullName>
    </submittedName>
</protein>
<dbReference type="CDD" id="cd06587">
    <property type="entry name" value="VOC"/>
    <property type="match status" value="1"/>
</dbReference>
<dbReference type="InterPro" id="IPR029068">
    <property type="entry name" value="Glyas_Bleomycin-R_OHBP_Dase"/>
</dbReference>
<name>A0A6L3YSP5_9HYPH</name>
<dbReference type="EMBL" id="WBVX01000008">
    <property type="protein sequence ID" value="KAB2686721.1"/>
    <property type="molecule type" value="Genomic_DNA"/>
</dbReference>
<comment type="caution">
    <text evidence="1">The sequence shown here is derived from an EMBL/GenBank/DDBJ whole genome shotgun (WGS) entry which is preliminary data.</text>
</comment>
<accession>A0A6L3YSP5</accession>
<dbReference type="AlphaFoldDB" id="A0A6L3YSP5"/>
<evidence type="ECO:0000313" key="2">
    <source>
        <dbReference type="Proteomes" id="UP000481643"/>
    </source>
</evidence>
<gene>
    <name evidence="1" type="ORF">F9L08_10085</name>
</gene>